<reference evidence="1" key="1">
    <citation type="submission" date="2021-05" db="EMBL/GenBank/DDBJ databases">
        <authorList>
            <person name="Arsene-Ploetze F."/>
        </authorList>
    </citation>
    <scope>NUCLEOTIDE SEQUENCE</scope>
    <source>
        <strain evidence="1">DSM 42138</strain>
    </source>
</reference>
<dbReference type="PANTHER" id="PTHR43383:SF2">
    <property type="entry name" value="AMIDOHYDROLASE 2 FAMILY PROTEIN"/>
    <property type="match status" value="1"/>
</dbReference>
<gene>
    <name evidence="1" type="ORF">SCOCK_230030</name>
</gene>
<dbReference type="Proteomes" id="UP001152519">
    <property type="component" value="Unassembled WGS sequence"/>
</dbReference>
<organism evidence="1 2">
    <name type="scientific">Actinacidiphila cocklensis</name>
    <dbReference type="NCBI Taxonomy" id="887465"/>
    <lineage>
        <taxon>Bacteria</taxon>
        <taxon>Bacillati</taxon>
        <taxon>Actinomycetota</taxon>
        <taxon>Actinomycetes</taxon>
        <taxon>Kitasatosporales</taxon>
        <taxon>Streptomycetaceae</taxon>
        <taxon>Actinacidiphila</taxon>
    </lineage>
</organism>
<dbReference type="Gene3D" id="3.20.20.140">
    <property type="entry name" value="Metal-dependent hydrolases"/>
    <property type="match status" value="1"/>
</dbReference>
<name>A0A9W4DQ04_9ACTN</name>
<proteinExistence type="predicted"/>
<dbReference type="EMBL" id="CAJSLV010000052">
    <property type="protein sequence ID" value="CAG6393929.1"/>
    <property type="molecule type" value="Genomic_DNA"/>
</dbReference>
<protein>
    <recommendedName>
        <fullName evidence="3">Amidohydrolase</fullName>
    </recommendedName>
</protein>
<evidence type="ECO:0008006" key="3">
    <source>
        <dbReference type="Google" id="ProtNLM"/>
    </source>
</evidence>
<sequence length="360" mass="37013">MAGARGHLVDAYCHGVLPGDLGIGAFEARLPGAVAPRTTLFDSPAGFAVRRWCPPLLGLEPHSSPARYLARRRELGAYEAARLLLRGTGIGAYLVDTGEPGDLTPPKELGAAGGAAAYEIVRLEPLAQQVADTSGTVDGFLANLAESVHGAALSAVGFSCAAEPLADGSAPAHGPPGPVEVRAAAAYWLGTRPVGERPADPVLLRHLLWHAVAAGLPLVLRHRQDGPGPAAAAGFLRATEGLGTDVVLLPGSAHEDAAARLAADLPHVYLAIGTDPSGVLSRAPFGKVLYAGSAVGLPELYVTGARGFLAALDRLVGERVAAGEWSAADGQRVAALVGEGNARRVYRLPAADADRFRHGR</sequence>
<evidence type="ECO:0000313" key="2">
    <source>
        <dbReference type="Proteomes" id="UP001152519"/>
    </source>
</evidence>
<evidence type="ECO:0000313" key="1">
    <source>
        <dbReference type="EMBL" id="CAG6393929.1"/>
    </source>
</evidence>
<accession>A0A9W4DQ04</accession>
<dbReference type="RefSeq" id="WP_251490082.1">
    <property type="nucleotide sequence ID" value="NZ_CAJSLV010000052.1"/>
</dbReference>
<dbReference type="PANTHER" id="PTHR43383">
    <property type="entry name" value="NODULIN 6"/>
    <property type="match status" value="1"/>
</dbReference>
<comment type="caution">
    <text evidence="1">The sequence shown here is derived from an EMBL/GenBank/DDBJ whole genome shotgun (WGS) entry which is preliminary data.</text>
</comment>
<keyword evidence="2" id="KW-1185">Reference proteome</keyword>
<dbReference type="AlphaFoldDB" id="A0A9W4DQ04"/>